<feature type="compositionally biased region" description="Low complexity" evidence="1">
    <location>
        <begin position="84"/>
        <end position="98"/>
    </location>
</feature>
<accession>A0A9P1NRN5</accession>
<organism evidence="2 3">
    <name type="scientific">Azospirillum baldaniorum</name>
    <dbReference type="NCBI Taxonomy" id="1064539"/>
    <lineage>
        <taxon>Bacteria</taxon>
        <taxon>Pseudomonadati</taxon>
        <taxon>Pseudomonadota</taxon>
        <taxon>Alphaproteobacteria</taxon>
        <taxon>Rhodospirillales</taxon>
        <taxon>Azospirillaceae</taxon>
        <taxon>Azospirillum</taxon>
    </lineage>
</organism>
<feature type="region of interest" description="Disordered" evidence="1">
    <location>
        <begin position="83"/>
        <end position="148"/>
    </location>
</feature>
<feature type="compositionally biased region" description="Basic residues" evidence="1">
    <location>
        <begin position="40"/>
        <end position="49"/>
    </location>
</feature>
<gene>
    <name evidence="2" type="ORF">AZOBR_p430019</name>
</gene>
<feature type="compositionally biased region" description="Low complexity" evidence="1">
    <location>
        <begin position="105"/>
        <end position="117"/>
    </location>
</feature>
<dbReference type="Proteomes" id="UP000007319">
    <property type="component" value="Plasmid AZOBR_p4"/>
</dbReference>
<dbReference type="EMBL" id="HE577331">
    <property type="protein sequence ID" value="CCD03240.1"/>
    <property type="molecule type" value="Genomic_DNA"/>
</dbReference>
<keyword evidence="2" id="KW-0614">Plasmid</keyword>
<dbReference type="AlphaFoldDB" id="A0A9P1NRN5"/>
<proteinExistence type="predicted"/>
<evidence type="ECO:0000313" key="2">
    <source>
        <dbReference type="EMBL" id="CCD03240.1"/>
    </source>
</evidence>
<feature type="compositionally biased region" description="Basic and acidic residues" evidence="1">
    <location>
        <begin position="1"/>
        <end position="12"/>
    </location>
</feature>
<feature type="region of interest" description="Disordered" evidence="1">
    <location>
        <begin position="1"/>
        <end position="60"/>
    </location>
</feature>
<protein>
    <submittedName>
        <fullName evidence="2">Uncharacterized protein</fullName>
    </submittedName>
</protein>
<evidence type="ECO:0000313" key="3">
    <source>
        <dbReference type="Proteomes" id="UP000007319"/>
    </source>
</evidence>
<dbReference type="KEGG" id="abs:AZOBR_p430019"/>
<evidence type="ECO:0000256" key="1">
    <source>
        <dbReference type="SAM" id="MobiDB-lite"/>
    </source>
</evidence>
<reference evidence="2 3" key="1">
    <citation type="journal article" date="2011" name="PLoS Genet.">
        <title>Azospirillum genomes reveal transition of bacteria from aquatic to terrestrial environments.</title>
        <authorList>
            <person name="Wisniewski-Dye F."/>
            <person name="Borziak K."/>
            <person name="Khalsa-Moyers G."/>
            <person name="Alexandre G."/>
            <person name="Sukharnikov L.O."/>
            <person name="Wuichet K."/>
            <person name="Hurst G.B."/>
            <person name="McDonald W.H."/>
            <person name="Robertson J.S."/>
            <person name="Barbe V."/>
            <person name="Calteau A."/>
            <person name="Rouy Z."/>
            <person name="Mangenot S."/>
            <person name="Prigent-Combaret C."/>
            <person name="Normand P."/>
            <person name="Boyer M."/>
            <person name="Siguier P."/>
            <person name="Dessaux Y."/>
            <person name="Elmerich C."/>
            <person name="Condemine G."/>
            <person name="Krishnen G."/>
            <person name="Kennedy I."/>
            <person name="Paterson A.H."/>
            <person name="Gonzalez V."/>
            <person name="Mavingui P."/>
            <person name="Zhulin I.B."/>
        </authorList>
    </citation>
    <scope>NUCLEOTIDE SEQUENCE [LARGE SCALE GENOMIC DNA]</scope>
    <source>
        <strain evidence="2 3">Sp245</strain>
    </source>
</reference>
<sequence length="182" mass="19624">MPIGDHRAEHLRRNSACRNTSYISKLPSRVQPPGPTFRSIRPHALHTGRRSMIGTGDSLADPECHSPVRAIRSFRRAACRVRTRATSSRQASSPAAATDAKNAASGGSDSSISHSVGLQTPSGFPAFSRSRERTARANRRSLSHSSQVRTTLAIPVSGVVIASSRFQGDSIGDWSDGRRLPR</sequence>
<geneLocation type="plasmid" evidence="2 3">
    <name>AZOBR_p4</name>
</geneLocation>
<name>A0A9P1NRN5_9PROT</name>
<keyword evidence="3" id="KW-1185">Reference proteome</keyword>